<accession>A0A5P1R9N0</accession>
<keyword evidence="1" id="KW-0732">Signal</keyword>
<dbReference type="KEGG" id="ncu:F0U83_06375"/>
<protein>
    <recommendedName>
        <fullName evidence="4">DUF4398 domain-containing protein</fullName>
    </recommendedName>
</protein>
<name>A0A5P1R9N0_9GAMM</name>
<feature type="signal peptide" evidence="1">
    <location>
        <begin position="1"/>
        <end position="19"/>
    </location>
</feature>
<evidence type="ECO:0000256" key="1">
    <source>
        <dbReference type="SAM" id="SignalP"/>
    </source>
</evidence>
<proteinExistence type="predicted"/>
<dbReference type="Proteomes" id="UP000324760">
    <property type="component" value="Chromosome"/>
</dbReference>
<sequence>MRKLLALTAVVLLPTTALAESFDQAFNMNRGMYGKDHTFTWSGKQYSTNHQEEVEASVEATQANAAALVEKAKAKNAEAGAVGFEWKLTKGLIKEAEAALAEGEYQKAMNLAAQAKYHARIGIQQHEYAESNWHLSIPQ</sequence>
<evidence type="ECO:0000313" key="2">
    <source>
        <dbReference type="EMBL" id="QEQ96359.1"/>
    </source>
</evidence>
<dbReference type="RefSeq" id="WP_138988518.1">
    <property type="nucleotide sequence ID" value="NZ_CP043869.1"/>
</dbReference>
<gene>
    <name evidence="2" type="ORF">F0U83_06375</name>
</gene>
<evidence type="ECO:0000313" key="3">
    <source>
        <dbReference type="Proteomes" id="UP000324760"/>
    </source>
</evidence>
<evidence type="ECO:0008006" key="4">
    <source>
        <dbReference type="Google" id="ProtNLM"/>
    </source>
</evidence>
<organism evidence="2 3">
    <name type="scientific">Neptunomonas concharum</name>
    <dbReference type="NCBI Taxonomy" id="1031538"/>
    <lineage>
        <taxon>Bacteria</taxon>
        <taxon>Pseudomonadati</taxon>
        <taxon>Pseudomonadota</taxon>
        <taxon>Gammaproteobacteria</taxon>
        <taxon>Oceanospirillales</taxon>
        <taxon>Oceanospirillaceae</taxon>
        <taxon>Neptunomonas</taxon>
    </lineage>
</organism>
<dbReference type="AlphaFoldDB" id="A0A5P1R9N0"/>
<dbReference type="OrthoDB" id="6089841at2"/>
<keyword evidence="3" id="KW-1185">Reference proteome</keyword>
<dbReference type="EMBL" id="CP043869">
    <property type="protein sequence ID" value="QEQ96359.1"/>
    <property type="molecule type" value="Genomic_DNA"/>
</dbReference>
<feature type="chain" id="PRO_5024934115" description="DUF4398 domain-containing protein" evidence="1">
    <location>
        <begin position="20"/>
        <end position="139"/>
    </location>
</feature>
<reference evidence="2 3" key="1">
    <citation type="journal article" date="2019" name="Biochem. Eng. J.">
        <title>Metabolic engineering of the marine bacteria Neptunomonas concharum for the production of acetoin and meso-2,3-butanediol from acetate.</title>
        <authorList>
            <person name="Li W."/>
            <person name="Pu N."/>
            <person name="Liu C.-X."/>
            <person name="Yuan Q.-P."/>
            <person name="Li Z.-J."/>
        </authorList>
    </citation>
    <scope>NUCLEOTIDE SEQUENCE [LARGE SCALE GENOMIC DNA]</scope>
    <source>
        <strain evidence="2 3">JCM17730</strain>
    </source>
</reference>